<accession>A0A1F6NAK9</accession>
<organism evidence="1 2">
    <name type="scientific">Candidatus Magasanikbacteria bacterium RIFCSPLOWO2_02_FULL_44_11</name>
    <dbReference type="NCBI Taxonomy" id="1798689"/>
    <lineage>
        <taxon>Bacteria</taxon>
        <taxon>Candidatus Magasanikiibacteriota</taxon>
    </lineage>
</organism>
<dbReference type="AlphaFoldDB" id="A0A1F6NAK9"/>
<name>A0A1F6NAK9_9BACT</name>
<reference evidence="1 2" key="1">
    <citation type="journal article" date="2016" name="Nat. Commun.">
        <title>Thousands of microbial genomes shed light on interconnected biogeochemical processes in an aquifer system.</title>
        <authorList>
            <person name="Anantharaman K."/>
            <person name="Brown C.T."/>
            <person name="Hug L.A."/>
            <person name="Sharon I."/>
            <person name="Castelle C.J."/>
            <person name="Probst A.J."/>
            <person name="Thomas B.C."/>
            <person name="Singh A."/>
            <person name="Wilkins M.J."/>
            <person name="Karaoz U."/>
            <person name="Brodie E.L."/>
            <person name="Williams K.H."/>
            <person name="Hubbard S.S."/>
            <person name="Banfield J.F."/>
        </authorList>
    </citation>
    <scope>NUCLEOTIDE SEQUENCE [LARGE SCALE GENOMIC DNA]</scope>
</reference>
<dbReference type="STRING" id="1798689.A3I29_02055"/>
<protein>
    <recommendedName>
        <fullName evidence="3">Cell division protein FtsL</fullName>
    </recommendedName>
</protein>
<proteinExistence type="predicted"/>
<dbReference type="Proteomes" id="UP000178726">
    <property type="component" value="Unassembled WGS sequence"/>
</dbReference>
<evidence type="ECO:0000313" key="2">
    <source>
        <dbReference type="Proteomes" id="UP000178726"/>
    </source>
</evidence>
<comment type="caution">
    <text evidence="1">The sequence shown here is derived from an EMBL/GenBank/DDBJ whole genome shotgun (WGS) entry which is preliminary data.</text>
</comment>
<evidence type="ECO:0008006" key="3">
    <source>
        <dbReference type="Google" id="ProtNLM"/>
    </source>
</evidence>
<evidence type="ECO:0000313" key="1">
    <source>
        <dbReference type="EMBL" id="OGH80828.1"/>
    </source>
</evidence>
<dbReference type="EMBL" id="MFQK01000026">
    <property type="protein sequence ID" value="OGH80828.1"/>
    <property type="molecule type" value="Genomic_DNA"/>
</dbReference>
<sequence length="120" mass="13549">MSFKHRVIHRYESILNFLGNMIMPAWLMSTKMKLVLVSLVPVLAFGYVYQINTVSTSGYIIHNLEKKVQAVSIETRQLETQVAEHQSMASIQKRLPDLAMTMAPKVTFVNTAVATPVAQR</sequence>
<gene>
    <name evidence="1" type="ORF">A3I29_02055</name>
</gene>